<organism evidence="3 4">
    <name type="scientific">Nyctiprogne leucopyga</name>
    <dbReference type="NCBI Taxonomy" id="382315"/>
    <lineage>
        <taxon>Eukaryota</taxon>
        <taxon>Metazoa</taxon>
        <taxon>Chordata</taxon>
        <taxon>Craniata</taxon>
        <taxon>Vertebrata</taxon>
        <taxon>Euteleostomi</taxon>
        <taxon>Archelosauria</taxon>
        <taxon>Archosauria</taxon>
        <taxon>Dinosauria</taxon>
        <taxon>Saurischia</taxon>
        <taxon>Theropoda</taxon>
        <taxon>Coelurosauria</taxon>
        <taxon>Aves</taxon>
        <taxon>Neognathae</taxon>
        <taxon>Neoaves</taxon>
        <taxon>Strisores</taxon>
        <taxon>Caprimulgiformes</taxon>
        <taxon>Caprimulgidae</taxon>
        <taxon>Chordeilinae</taxon>
        <taxon>Nyctiprogne</taxon>
    </lineage>
</organism>
<dbReference type="EMBL" id="VZZU01016387">
    <property type="protein sequence ID" value="NXW52970.1"/>
    <property type="molecule type" value="Genomic_DNA"/>
</dbReference>
<feature type="compositionally biased region" description="Basic residues" evidence="1">
    <location>
        <begin position="1"/>
        <end position="18"/>
    </location>
</feature>
<feature type="non-terminal residue" evidence="3">
    <location>
        <position position="103"/>
    </location>
</feature>
<dbReference type="InterPro" id="IPR029071">
    <property type="entry name" value="Ubiquitin-like_domsf"/>
</dbReference>
<feature type="domain" description="Ras-associating" evidence="2">
    <location>
        <begin position="57"/>
        <end position="103"/>
    </location>
</feature>
<evidence type="ECO:0000256" key="1">
    <source>
        <dbReference type="SAM" id="MobiDB-lite"/>
    </source>
</evidence>
<dbReference type="SUPFAM" id="SSF54236">
    <property type="entry name" value="Ubiquitin-like"/>
    <property type="match status" value="1"/>
</dbReference>
<evidence type="ECO:0000313" key="3">
    <source>
        <dbReference type="EMBL" id="NXW52970.1"/>
    </source>
</evidence>
<protein>
    <submittedName>
        <fullName evidence="3">RAIN protein</fullName>
    </submittedName>
</protein>
<feature type="non-terminal residue" evidence="3">
    <location>
        <position position="1"/>
    </location>
</feature>
<dbReference type="Proteomes" id="UP000551823">
    <property type="component" value="Unassembled WGS sequence"/>
</dbReference>
<accession>A0A7L4CRZ0</accession>
<proteinExistence type="predicted"/>
<comment type="caution">
    <text evidence="3">The sequence shown here is derived from an EMBL/GenBank/DDBJ whole genome shotgun (WGS) entry which is preliminary data.</text>
</comment>
<feature type="compositionally biased region" description="Low complexity" evidence="1">
    <location>
        <begin position="19"/>
        <end position="29"/>
    </location>
</feature>
<dbReference type="GO" id="GO:0007165">
    <property type="term" value="P:signal transduction"/>
    <property type="evidence" value="ECO:0007669"/>
    <property type="project" value="InterPro"/>
</dbReference>
<evidence type="ECO:0000313" key="4">
    <source>
        <dbReference type="Proteomes" id="UP000551823"/>
    </source>
</evidence>
<sequence>SSSSSRHKRLSHLFHRTSHTSNTSTTTTSPRWVSEKKLTELLETGGKPGNSSNPAQSPGILKVFGGALSRGANYKSVLVTPRSTAREVVREALERYGLSPEDG</sequence>
<feature type="region of interest" description="Disordered" evidence="1">
    <location>
        <begin position="1"/>
        <end position="35"/>
    </location>
</feature>
<dbReference type="InterPro" id="IPR000159">
    <property type="entry name" value="RA_dom"/>
</dbReference>
<evidence type="ECO:0000259" key="2">
    <source>
        <dbReference type="PROSITE" id="PS50200"/>
    </source>
</evidence>
<reference evidence="3 4" key="1">
    <citation type="submission" date="2019-09" db="EMBL/GenBank/DDBJ databases">
        <title>Bird 10,000 Genomes (B10K) Project - Family phase.</title>
        <authorList>
            <person name="Zhang G."/>
        </authorList>
    </citation>
    <scope>NUCLEOTIDE SEQUENCE [LARGE SCALE GENOMIC DNA]</scope>
    <source>
        <strain evidence="3">B10K-DU-005-01</strain>
    </source>
</reference>
<gene>
    <name evidence="3" type="primary">Rasip1</name>
    <name evidence="3" type="ORF">NYCLEU_R14706</name>
</gene>
<dbReference type="Gene3D" id="3.10.20.90">
    <property type="entry name" value="Phosphatidylinositol 3-kinase Catalytic Subunit, Chain A, domain 1"/>
    <property type="match status" value="1"/>
</dbReference>
<name>A0A7L4CRZ0_9AVES</name>
<dbReference type="Pfam" id="PF00788">
    <property type="entry name" value="RA"/>
    <property type="match status" value="1"/>
</dbReference>
<keyword evidence="4" id="KW-1185">Reference proteome</keyword>
<dbReference type="PROSITE" id="PS50200">
    <property type="entry name" value="RA"/>
    <property type="match status" value="1"/>
</dbReference>
<dbReference type="AlphaFoldDB" id="A0A7L4CRZ0"/>